<evidence type="ECO:0000259" key="1">
    <source>
        <dbReference type="Pfam" id="PF05430"/>
    </source>
</evidence>
<protein>
    <submittedName>
        <fullName evidence="2">tRNA U34 5-methylaminomethyl-2-thiouridine-forming methyltransferase MnmC</fullName>
    </submittedName>
</protein>
<dbReference type="NCBIfam" id="NF033855">
    <property type="entry name" value="tRNA_MNMC2"/>
    <property type="match status" value="1"/>
</dbReference>
<keyword evidence="3" id="KW-1185">Reference proteome</keyword>
<sequence length="246" mass="27962">METKQKSLLSEIELTADGSHTLFVPSMNEHYHSVNGAKTEAEHIYINYGFKESSASPVNVLEIGFGTGLNAFLTLVETQKLQKQTVYTSLELYPLSQEVIEQLNYPSIIYPEFSNLYFDLHRAEWNKLCKISADFSLLKVNIDFTQISQANESSKWKLGSIDNQSISYDVVYFDAFAPEKQPEMWSQDLFDAIYASMSNNGILMTYCAKGVVRRMLQTSGFKVERLPGPPGKREILRATKQENNQL</sequence>
<dbReference type="InterPro" id="IPR029063">
    <property type="entry name" value="SAM-dependent_MTases_sf"/>
</dbReference>
<dbReference type="EMBL" id="FQTV01000005">
    <property type="protein sequence ID" value="SHF11586.1"/>
    <property type="molecule type" value="Genomic_DNA"/>
</dbReference>
<dbReference type="OrthoDB" id="9786494at2"/>
<dbReference type="GO" id="GO:0016645">
    <property type="term" value="F:oxidoreductase activity, acting on the CH-NH group of donors"/>
    <property type="evidence" value="ECO:0007669"/>
    <property type="project" value="InterPro"/>
</dbReference>
<dbReference type="InterPro" id="IPR047785">
    <property type="entry name" value="tRNA_MNMC2"/>
</dbReference>
<name>A0A1M4Z1Z2_9BACE</name>
<organism evidence="2 3">
    <name type="scientific">Bacteroides luti</name>
    <dbReference type="NCBI Taxonomy" id="1297750"/>
    <lineage>
        <taxon>Bacteria</taxon>
        <taxon>Pseudomonadati</taxon>
        <taxon>Bacteroidota</taxon>
        <taxon>Bacteroidia</taxon>
        <taxon>Bacteroidales</taxon>
        <taxon>Bacteroidaceae</taxon>
        <taxon>Bacteroides</taxon>
    </lineage>
</organism>
<evidence type="ECO:0000313" key="2">
    <source>
        <dbReference type="EMBL" id="SHF11586.1"/>
    </source>
</evidence>
<dbReference type="PANTHER" id="PTHR39963">
    <property type="entry name" value="SLL0983 PROTEIN"/>
    <property type="match status" value="1"/>
</dbReference>
<dbReference type="SUPFAM" id="SSF53335">
    <property type="entry name" value="S-adenosyl-L-methionine-dependent methyltransferases"/>
    <property type="match status" value="1"/>
</dbReference>
<feature type="domain" description="MnmC-like methyltransferase" evidence="1">
    <location>
        <begin position="162"/>
        <end position="241"/>
    </location>
</feature>
<dbReference type="GO" id="GO:0032259">
    <property type="term" value="P:methylation"/>
    <property type="evidence" value="ECO:0007669"/>
    <property type="project" value="UniProtKB-KW"/>
</dbReference>
<dbReference type="Proteomes" id="UP000184509">
    <property type="component" value="Unassembled WGS sequence"/>
</dbReference>
<reference evidence="2 3" key="1">
    <citation type="submission" date="2016-11" db="EMBL/GenBank/DDBJ databases">
        <authorList>
            <person name="Jaros S."/>
            <person name="Januszkiewicz K."/>
            <person name="Wedrychowicz H."/>
        </authorList>
    </citation>
    <scope>NUCLEOTIDE SEQUENCE [LARGE SCALE GENOMIC DNA]</scope>
    <source>
        <strain evidence="2 3">DSM 26991</strain>
    </source>
</reference>
<dbReference type="Gene3D" id="3.40.50.150">
    <property type="entry name" value="Vaccinia Virus protein VP39"/>
    <property type="match status" value="1"/>
</dbReference>
<dbReference type="Pfam" id="PF05430">
    <property type="entry name" value="Methyltransf_30"/>
    <property type="match status" value="1"/>
</dbReference>
<dbReference type="STRING" id="1297750.SAMN05444405_105137"/>
<gene>
    <name evidence="2" type="ORF">SAMN05444405_105137</name>
</gene>
<dbReference type="PANTHER" id="PTHR39963:SF1">
    <property type="entry name" value="MNMC-LIKE METHYLTRANSFERASE DOMAIN-CONTAINING PROTEIN"/>
    <property type="match status" value="1"/>
</dbReference>
<keyword evidence="2" id="KW-0808">Transferase</keyword>
<accession>A0A1M4Z1Z2</accession>
<proteinExistence type="predicted"/>
<dbReference type="AlphaFoldDB" id="A0A1M4Z1Z2"/>
<keyword evidence="2" id="KW-0489">Methyltransferase</keyword>
<dbReference type="InterPro" id="IPR008471">
    <property type="entry name" value="MnmC-like_methylTransf"/>
</dbReference>
<evidence type="ECO:0000313" key="3">
    <source>
        <dbReference type="Proteomes" id="UP000184509"/>
    </source>
</evidence>
<dbReference type="RefSeq" id="WP_073400322.1">
    <property type="nucleotide sequence ID" value="NZ_FQTV01000005.1"/>
</dbReference>
<dbReference type="GO" id="GO:0004808">
    <property type="term" value="F:tRNA (5-methylaminomethyl-2-thiouridylate)(34)-methyltransferase activity"/>
    <property type="evidence" value="ECO:0007669"/>
    <property type="project" value="InterPro"/>
</dbReference>